<protein>
    <recommendedName>
        <fullName evidence="4 5">Flagellar hook-basal body complex protein FliE</fullName>
    </recommendedName>
</protein>
<dbReference type="HAMAP" id="MF_00724">
    <property type="entry name" value="FliE"/>
    <property type="match status" value="1"/>
</dbReference>
<dbReference type="InterPro" id="IPR001624">
    <property type="entry name" value="FliE"/>
</dbReference>
<evidence type="ECO:0000256" key="3">
    <source>
        <dbReference type="ARBA" id="ARBA00023143"/>
    </source>
</evidence>
<evidence type="ECO:0000256" key="2">
    <source>
        <dbReference type="ARBA" id="ARBA00009272"/>
    </source>
</evidence>
<gene>
    <name evidence="4 7" type="primary">fliE</name>
    <name evidence="7" type="ORF">NITMOv2_1915</name>
</gene>
<dbReference type="NCBIfam" id="TIGR00205">
    <property type="entry name" value="fliE"/>
    <property type="match status" value="1"/>
</dbReference>
<evidence type="ECO:0000256" key="5">
    <source>
        <dbReference type="NCBIfam" id="TIGR00205"/>
    </source>
</evidence>
<dbReference type="PANTHER" id="PTHR34653">
    <property type="match status" value="1"/>
</dbReference>
<feature type="region of interest" description="Disordered" evidence="6">
    <location>
        <begin position="12"/>
        <end position="33"/>
    </location>
</feature>
<dbReference type="Pfam" id="PF02049">
    <property type="entry name" value="FliE"/>
    <property type="match status" value="1"/>
</dbReference>
<proteinExistence type="inferred from homology"/>
<keyword evidence="7" id="KW-0966">Cell projection</keyword>
<dbReference type="OrthoDB" id="9812413at2"/>
<comment type="subcellular location">
    <subcellularLocation>
        <location evidence="1 4">Bacterial flagellum basal body</location>
    </subcellularLocation>
</comment>
<reference evidence="7 8" key="1">
    <citation type="journal article" date="2015" name="Proc. Natl. Acad. Sci. U.S.A.">
        <title>Expanded metabolic versatility of ubiquitous nitrite-oxidizing bacteria from the genus Nitrospira.</title>
        <authorList>
            <person name="Koch H."/>
            <person name="Lucker S."/>
            <person name="Albertsen M."/>
            <person name="Kitzinger K."/>
            <person name="Herbold C."/>
            <person name="Spieck E."/>
            <person name="Nielsen P.H."/>
            <person name="Wagner M."/>
            <person name="Daims H."/>
        </authorList>
    </citation>
    <scope>NUCLEOTIDE SEQUENCE [LARGE SCALE GENOMIC DNA]</scope>
    <source>
        <strain evidence="7 8">NSP M-1</strain>
    </source>
</reference>
<accession>A0A0K2GBS9</accession>
<evidence type="ECO:0000313" key="7">
    <source>
        <dbReference type="EMBL" id="ALA58334.1"/>
    </source>
</evidence>
<dbReference type="GO" id="GO:0071973">
    <property type="term" value="P:bacterial-type flagellum-dependent cell motility"/>
    <property type="evidence" value="ECO:0007669"/>
    <property type="project" value="InterPro"/>
</dbReference>
<dbReference type="GO" id="GO:0009425">
    <property type="term" value="C:bacterial-type flagellum basal body"/>
    <property type="evidence" value="ECO:0007669"/>
    <property type="project" value="UniProtKB-SubCell"/>
</dbReference>
<dbReference type="GO" id="GO:0005198">
    <property type="term" value="F:structural molecule activity"/>
    <property type="evidence" value="ECO:0007669"/>
    <property type="project" value="UniProtKB-UniRule"/>
</dbReference>
<name>A0A0K2GBS9_NITMO</name>
<sequence>MSQIHAITQAARAIPDVAPAPQGTPDSGGFMDQLKSAIGKANDVQMQASQAVDALMTGQTQDLHRTMVALQEADVSFQLMMQIRNKLVTAYEEIQRMQI</sequence>
<dbReference type="Proteomes" id="UP000069205">
    <property type="component" value="Chromosome"/>
</dbReference>
<keyword evidence="8" id="KW-1185">Reference proteome</keyword>
<dbReference type="KEGG" id="nmv:NITMOv2_1915"/>
<keyword evidence="3 4" id="KW-0975">Bacterial flagellum</keyword>
<organism evidence="7 8">
    <name type="scientific">Nitrospira moscoviensis</name>
    <dbReference type="NCBI Taxonomy" id="42253"/>
    <lineage>
        <taxon>Bacteria</taxon>
        <taxon>Pseudomonadati</taxon>
        <taxon>Nitrospirota</taxon>
        <taxon>Nitrospiria</taxon>
        <taxon>Nitrospirales</taxon>
        <taxon>Nitrospiraceae</taxon>
        <taxon>Nitrospira</taxon>
    </lineage>
</organism>
<dbReference type="PANTHER" id="PTHR34653:SF1">
    <property type="entry name" value="FLAGELLAR HOOK-BASAL BODY COMPLEX PROTEIN FLIE"/>
    <property type="match status" value="1"/>
</dbReference>
<evidence type="ECO:0000256" key="1">
    <source>
        <dbReference type="ARBA" id="ARBA00004117"/>
    </source>
</evidence>
<evidence type="ECO:0000313" key="8">
    <source>
        <dbReference type="Proteomes" id="UP000069205"/>
    </source>
</evidence>
<evidence type="ECO:0000256" key="4">
    <source>
        <dbReference type="HAMAP-Rule" id="MF_00724"/>
    </source>
</evidence>
<keyword evidence="7" id="KW-0282">Flagellum</keyword>
<dbReference type="EMBL" id="CP011801">
    <property type="protein sequence ID" value="ALA58334.1"/>
    <property type="molecule type" value="Genomic_DNA"/>
</dbReference>
<dbReference type="GO" id="GO:0003774">
    <property type="term" value="F:cytoskeletal motor activity"/>
    <property type="evidence" value="ECO:0007669"/>
    <property type="project" value="InterPro"/>
</dbReference>
<evidence type="ECO:0000256" key="6">
    <source>
        <dbReference type="SAM" id="MobiDB-lite"/>
    </source>
</evidence>
<dbReference type="AlphaFoldDB" id="A0A0K2GBS9"/>
<dbReference type="STRING" id="42253.NITMOv2_1915"/>
<dbReference type="PATRIC" id="fig|42253.5.peg.1885"/>
<dbReference type="RefSeq" id="WP_053379517.1">
    <property type="nucleotide sequence ID" value="NZ_CP011801.1"/>
</dbReference>
<dbReference type="PRINTS" id="PR01006">
    <property type="entry name" value="FLGHOOKFLIE"/>
</dbReference>
<keyword evidence="7" id="KW-0969">Cilium</keyword>
<comment type="similarity">
    <text evidence="2 4">Belongs to the FliE family.</text>
</comment>